<dbReference type="GO" id="GO:0008083">
    <property type="term" value="F:growth factor activity"/>
    <property type="evidence" value="ECO:0007669"/>
    <property type="project" value="TreeGrafter"/>
</dbReference>
<evidence type="ECO:0000256" key="1">
    <source>
        <dbReference type="ARBA" id="ARBA00004613"/>
    </source>
</evidence>
<evidence type="ECO:0000313" key="8">
    <source>
        <dbReference type="Proteomes" id="UP000233220"/>
    </source>
</evidence>
<evidence type="ECO:0000313" key="7">
    <source>
        <dbReference type="Ensembl" id="ENSSBOP00000033513.1"/>
    </source>
</evidence>
<dbReference type="GO" id="GO:0005131">
    <property type="term" value="F:growth hormone receptor binding"/>
    <property type="evidence" value="ECO:0007669"/>
    <property type="project" value="TreeGrafter"/>
</dbReference>
<dbReference type="SUPFAM" id="SSF47266">
    <property type="entry name" value="4-helical cytokines"/>
    <property type="match status" value="1"/>
</dbReference>
<dbReference type="GO" id="GO:0005615">
    <property type="term" value="C:extracellular space"/>
    <property type="evidence" value="ECO:0007669"/>
    <property type="project" value="TreeGrafter"/>
</dbReference>
<dbReference type="GO" id="GO:0060396">
    <property type="term" value="P:growth hormone receptor signaling pathway"/>
    <property type="evidence" value="ECO:0007669"/>
    <property type="project" value="TreeGrafter"/>
</dbReference>
<comment type="similarity">
    <text evidence="2 5">Belongs to the somatotropin/prolactin family.</text>
</comment>
<dbReference type="PRINTS" id="PR00836">
    <property type="entry name" value="SOMATOTROPIN"/>
</dbReference>
<dbReference type="STRING" id="39432.ENSSBOP00000033513"/>
<dbReference type="InterPro" id="IPR001400">
    <property type="entry name" value="Somatotropin/Prolactin"/>
</dbReference>
<dbReference type="PANTHER" id="PTHR11417">
    <property type="entry name" value="SOMATOTROPIN,PROLACTIN"/>
    <property type="match status" value="1"/>
</dbReference>
<comment type="subcellular location">
    <subcellularLocation>
        <location evidence="1 5">Secreted</location>
    </subcellularLocation>
</comment>
<dbReference type="GO" id="GO:0046427">
    <property type="term" value="P:positive regulation of receptor signaling pathway via JAK-STAT"/>
    <property type="evidence" value="ECO:0007669"/>
    <property type="project" value="TreeGrafter"/>
</dbReference>
<comment type="function">
    <text evidence="4">Plays an important role in growth control. Its major role in stimulating body growth is to stimulate the liver and other tissues to secrete IGF1. It stimulates both the differentiation and proliferation of myoblasts. It also stimulates amino acid uptake and protein synthesis in muscle and other tissues.</text>
</comment>
<proteinExistence type="inferred from homology"/>
<keyword evidence="3" id="KW-0964">Secreted</keyword>
<dbReference type="GO" id="GO:0031667">
    <property type="term" value="P:response to nutrient levels"/>
    <property type="evidence" value="ECO:0007669"/>
    <property type="project" value="TreeGrafter"/>
</dbReference>
<dbReference type="GO" id="GO:0005179">
    <property type="term" value="F:hormone activity"/>
    <property type="evidence" value="ECO:0007669"/>
    <property type="project" value="UniProtKB-KW"/>
</dbReference>
<dbReference type="AlphaFoldDB" id="A0A2K6UNM0"/>
<dbReference type="Proteomes" id="UP000233220">
    <property type="component" value="Unplaced"/>
</dbReference>
<feature type="signal peptide" evidence="6">
    <location>
        <begin position="1"/>
        <end position="25"/>
    </location>
</feature>
<dbReference type="Pfam" id="PF00103">
    <property type="entry name" value="Hormone_1"/>
    <property type="match status" value="1"/>
</dbReference>
<evidence type="ECO:0000256" key="4">
    <source>
        <dbReference type="ARBA" id="ARBA00049615"/>
    </source>
</evidence>
<keyword evidence="5" id="KW-0372">Hormone</keyword>
<dbReference type="Gene3D" id="1.20.1250.10">
    <property type="match status" value="1"/>
</dbReference>
<feature type="chain" id="PRO_5014321391" evidence="6">
    <location>
        <begin position="26"/>
        <end position="148"/>
    </location>
</feature>
<reference evidence="7" key="2">
    <citation type="submission" date="2025-09" db="UniProtKB">
        <authorList>
            <consortium name="Ensembl"/>
        </authorList>
    </citation>
    <scope>IDENTIFICATION</scope>
</reference>
<dbReference type="InterPro" id="IPR009079">
    <property type="entry name" value="4_helix_cytokine-like_core"/>
</dbReference>
<dbReference type="GeneTree" id="ENSGT00950000182818"/>
<evidence type="ECO:0000256" key="2">
    <source>
        <dbReference type="ARBA" id="ARBA00008474"/>
    </source>
</evidence>
<name>A0A2K6UNM0_SAIBB</name>
<dbReference type="GO" id="GO:0045927">
    <property type="term" value="P:positive regulation of growth"/>
    <property type="evidence" value="ECO:0007669"/>
    <property type="project" value="TreeGrafter"/>
</dbReference>
<dbReference type="GO" id="GO:0048513">
    <property type="term" value="P:animal organ development"/>
    <property type="evidence" value="ECO:0007669"/>
    <property type="project" value="TreeGrafter"/>
</dbReference>
<sequence length="148" mass="16983">SPGSQMSLLLAFTLLCLPWLQKTGSMPTPSNKEEMLAKSNIELLHICLLLIQSWLKPVELHRVSNTIYESLKDLEEGIQTLIGRLKEVSPWTGEIFKQNCSKFDTNLHNDDALLRNYGLLYYFRKDMDKVKTFLRIVQCRSVEGSCGF</sequence>
<accession>A0A2K6UNM0</accession>
<organism evidence="7 8">
    <name type="scientific">Saimiri boliviensis boliviensis</name>
    <name type="common">Bolivian squirrel monkey</name>
    <dbReference type="NCBI Taxonomy" id="39432"/>
    <lineage>
        <taxon>Eukaryota</taxon>
        <taxon>Metazoa</taxon>
        <taxon>Chordata</taxon>
        <taxon>Craniata</taxon>
        <taxon>Vertebrata</taxon>
        <taxon>Euteleostomi</taxon>
        <taxon>Mammalia</taxon>
        <taxon>Eutheria</taxon>
        <taxon>Euarchontoglires</taxon>
        <taxon>Primates</taxon>
        <taxon>Haplorrhini</taxon>
        <taxon>Platyrrhini</taxon>
        <taxon>Cebidae</taxon>
        <taxon>Saimiriinae</taxon>
        <taxon>Saimiri</taxon>
    </lineage>
</organism>
<keyword evidence="8" id="KW-1185">Reference proteome</keyword>
<evidence type="ECO:0000256" key="5">
    <source>
        <dbReference type="RuleBase" id="RU003618"/>
    </source>
</evidence>
<reference evidence="7" key="1">
    <citation type="submission" date="2025-08" db="UniProtKB">
        <authorList>
            <consortium name="Ensembl"/>
        </authorList>
    </citation>
    <scope>IDENTIFICATION</scope>
</reference>
<dbReference type="PANTHER" id="PTHR11417:SF2">
    <property type="entry name" value="SOMATOTROPIN"/>
    <property type="match status" value="1"/>
</dbReference>
<protein>
    <submittedName>
        <fullName evidence="7">Uncharacterized protein</fullName>
    </submittedName>
</protein>
<dbReference type="OMA" id="DINMRTD"/>
<dbReference type="Ensembl" id="ENSSBOT00000050427.1">
    <property type="protein sequence ID" value="ENSSBOP00000033513.1"/>
    <property type="gene ID" value="ENSSBOG00000032920.1"/>
</dbReference>
<evidence type="ECO:0000256" key="6">
    <source>
        <dbReference type="SAM" id="SignalP"/>
    </source>
</evidence>
<keyword evidence="6" id="KW-0732">Signal</keyword>
<evidence type="ECO:0000256" key="3">
    <source>
        <dbReference type="ARBA" id="ARBA00022525"/>
    </source>
</evidence>